<dbReference type="Gene3D" id="2.60.120.310">
    <property type="entry name" value="Copper type II, ascorbate-dependent monooxygenase, N-terminal domain"/>
    <property type="match status" value="1"/>
</dbReference>
<dbReference type="AlphaFoldDB" id="A0A7W4VY15"/>
<dbReference type="GO" id="GO:0016715">
    <property type="term" value="F:oxidoreductase activity, acting on paired donors, with incorporation or reduction of molecular oxygen, reduced ascorbate as one donor, and incorporation of one atom of oxygen"/>
    <property type="evidence" value="ECO:0007669"/>
    <property type="project" value="InterPro"/>
</dbReference>
<dbReference type="Gene3D" id="2.60.120.230">
    <property type="match status" value="1"/>
</dbReference>
<name>A0A7W4VY15_9ACTN</name>
<dbReference type="SUPFAM" id="SSF49742">
    <property type="entry name" value="PHM/PNGase F"/>
    <property type="match status" value="2"/>
</dbReference>
<dbReference type="PROSITE" id="PS51257">
    <property type="entry name" value="PROKAR_LIPOPROTEIN"/>
    <property type="match status" value="1"/>
</dbReference>
<comment type="caution">
    <text evidence="3">The sequence shown here is derived from an EMBL/GenBank/DDBJ whole genome shotgun (WGS) entry which is preliminary data.</text>
</comment>
<evidence type="ECO:0000313" key="4">
    <source>
        <dbReference type="Proteomes" id="UP000589626"/>
    </source>
</evidence>
<feature type="chain" id="PRO_5039715892" description="Copper type II ascorbate-dependent monooxygenase C-terminal domain-containing protein" evidence="2">
    <location>
        <begin position="20"/>
        <end position="401"/>
    </location>
</feature>
<dbReference type="InterPro" id="IPR036939">
    <property type="entry name" value="Cu2_ascorb_mOase_N_sf"/>
</dbReference>
<dbReference type="Proteomes" id="UP000589626">
    <property type="component" value="Unassembled WGS sequence"/>
</dbReference>
<evidence type="ECO:0008006" key="5">
    <source>
        <dbReference type="Google" id="ProtNLM"/>
    </source>
</evidence>
<evidence type="ECO:0000256" key="2">
    <source>
        <dbReference type="SAM" id="SignalP"/>
    </source>
</evidence>
<dbReference type="GO" id="GO:0005507">
    <property type="term" value="F:copper ion binding"/>
    <property type="evidence" value="ECO:0007669"/>
    <property type="project" value="InterPro"/>
</dbReference>
<sequence length="401" mass="43445">MIRRAAAAALLLALAMSLAACVEEGADRRTGSPTDILVPPDPPEVEADQLAALPAGKLLPLRDGERRMTLTMPTAYTPSAPTGTGTDDYRCFLLDPGLDKDVWLTGSHVAPGNPRVVHHVILFRVAPEQVAEAEDLDARTSEEGWTCFGGSGLRGDFANLDDASWLAAWAPGGDETRTRDGYGVRLEAGSRIIMQVHYNLLSGAEPDASSTQLRWMRAGADLTPLHTFLMPAPVELPCRSGHDDGPLCDRDAAVADVMKRFGAAGNTNSLLHLLCGTDVSPSRTTSCTRTLPRGMTVLGVAGHMHLLGRTITIEADPGTPEARTILDIPIWDFDNQGTVPLREPLHLDALDRVRVTCTHQQWLRDRLPAFAGQEERYVIWAEGSTDEMCLGTLQVAFDDER</sequence>
<evidence type="ECO:0000313" key="3">
    <source>
        <dbReference type="EMBL" id="MBB3043866.1"/>
    </source>
</evidence>
<reference evidence="3 4" key="1">
    <citation type="submission" date="2020-08" db="EMBL/GenBank/DDBJ databases">
        <title>Sequencing the genomes of 1000 actinobacteria strains.</title>
        <authorList>
            <person name="Klenk H.-P."/>
        </authorList>
    </citation>
    <scope>NUCLEOTIDE SEQUENCE [LARGE SCALE GENOMIC DNA]</scope>
    <source>
        <strain evidence="3 4">DSM 105498</strain>
    </source>
</reference>
<dbReference type="InterPro" id="IPR008977">
    <property type="entry name" value="PHM/PNGase_F_dom_sf"/>
</dbReference>
<evidence type="ECO:0000256" key="1">
    <source>
        <dbReference type="ARBA" id="ARBA00023157"/>
    </source>
</evidence>
<feature type="signal peptide" evidence="2">
    <location>
        <begin position="1"/>
        <end position="19"/>
    </location>
</feature>
<accession>A0A7W4VY15</accession>
<keyword evidence="4" id="KW-1185">Reference proteome</keyword>
<dbReference type="InterPro" id="IPR014784">
    <property type="entry name" value="Cu2_ascorb_mOase-like_C"/>
</dbReference>
<proteinExistence type="predicted"/>
<gene>
    <name evidence="3" type="ORF">FHU40_003684</name>
</gene>
<dbReference type="RefSeq" id="WP_183593631.1">
    <property type="nucleotide sequence ID" value="NZ_JACHWR010000002.1"/>
</dbReference>
<keyword evidence="2" id="KW-0732">Signal</keyword>
<protein>
    <recommendedName>
        <fullName evidence="5">Copper type II ascorbate-dependent monooxygenase C-terminal domain-containing protein</fullName>
    </recommendedName>
</protein>
<dbReference type="EMBL" id="JACHWR010000002">
    <property type="protein sequence ID" value="MBB3043866.1"/>
    <property type="molecule type" value="Genomic_DNA"/>
</dbReference>
<organism evidence="3 4">
    <name type="scientific">Nocardioides soli</name>
    <dbReference type="NCBI Taxonomy" id="1036020"/>
    <lineage>
        <taxon>Bacteria</taxon>
        <taxon>Bacillati</taxon>
        <taxon>Actinomycetota</taxon>
        <taxon>Actinomycetes</taxon>
        <taxon>Propionibacteriales</taxon>
        <taxon>Nocardioidaceae</taxon>
        <taxon>Nocardioides</taxon>
    </lineage>
</organism>
<keyword evidence="1" id="KW-1015">Disulfide bond</keyword>